<keyword evidence="6" id="KW-1185">Reference proteome</keyword>
<reference evidence="5" key="1">
    <citation type="journal article" date="2021" name="Sci. Adv.">
        <title>The American lobster genome reveals insights on longevity, neural, and immune adaptations.</title>
        <authorList>
            <person name="Polinski J.M."/>
            <person name="Zimin A.V."/>
            <person name="Clark K.F."/>
            <person name="Kohn A.B."/>
            <person name="Sadowski N."/>
            <person name="Timp W."/>
            <person name="Ptitsyn A."/>
            <person name="Khanna P."/>
            <person name="Romanova D.Y."/>
            <person name="Williams P."/>
            <person name="Greenwood S.J."/>
            <person name="Moroz L.L."/>
            <person name="Walt D.R."/>
            <person name="Bodnar A.G."/>
        </authorList>
    </citation>
    <scope>NUCLEOTIDE SEQUENCE</scope>
    <source>
        <strain evidence="5">GMGI-L3</strain>
    </source>
</reference>
<dbReference type="Gene3D" id="3.40.570.10">
    <property type="entry name" value="Extracellular Endonuclease, subunit A"/>
    <property type="match status" value="1"/>
</dbReference>
<dbReference type="CDD" id="cd16018">
    <property type="entry name" value="Enpp"/>
    <property type="match status" value="1"/>
</dbReference>
<dbReference type="GO" id="GO:0016529">
    <property type="term" value="C:sarcoplasmic reticulum"/>
    <property type="evidence" value="ECO:0007669"/>
    <property type="project" value="TreeGrafter"/>
</dbReference>
<dbReference type="GO" id="GO:0016787">
    <property type="term" value="F:hydrolase activity"/>
    <property type="evidence" value="ECO:0007669"/>
    <property type="project" value="UniProtKB-KW"/>
</dbReference>
<dbReference type="InterPro" id="IPR044929">
    <property type="entry name" value="DNA/RNA_non-sp_Endonuclease_sf"/>
</dbReference>
<dbReference type="SMART" id="SM00477">
    <property type="entry name" value="NUC"/>
    <property type="match status" value="1"/>
</dbReference>
<dbReference type="Proteomes" id="UP000747542">
    <property type="component" value="Unassembled WGS sequence"/>
</dbReference>
<protein>
    <submittedName>
        <fullName evidence="5">Venom phosphodiesterase 2-like 2</fullName>
    </submittedName>
</protein>
<accession>A0A8J5K622</accession>
<dbReference type="SUPFAM" id="SSF53649">
    <property type="entry name" value="Alkaline phosphatase-like"/>
    <property type="match status" value="1"/>
</dbReference>
<dbReference type="AlphaFoldDB" id="A0A8J5K622"/>
<dbReference type="PANTHER" id="PTHR10151">
    <property type="entry name" value="ECTONUCLEOTIDE PYROPHOSPHATASE/PHOSPHODIESTERASE"/>
    <property type="match status" value="1"/>
</dbReference>
<gene>
    <name evidence="5" type="ORF">Hamer_G017188</name>
</gene>
<dbReference type="Gene3D" id="3.30.1360.180">
    <property type="match status" value="1"/>
</dbReference>
<dbReference type="InterPro" id="IPR020821">
    <property type="entry name" value="ENPP1-3/EXOG-like_nuc-like"/>
</dbReference>
<dbReference type="SMART" id="SM00892">
    <property type="entry name" value="Endonuclease_NS"/>
    <property type="match status" value="1"/>
</dbReference>
<dbReference type="InterPro" id="IPR044925">
    <property type="entry name" value="His-Me_finger_sf"/>
</dbReference>
<dbReference type="EMBL" id="JAHLQT010021820">
    <property type="protein sequence ID" value="KAG7167278.1"/>
    <property type="molecule type" value="Genomic_DNA"/>
</dbReference>
<evidence type="ECO:0000256" key="2">
    <source>
        <dbReference type="ARBA" id="ARBA00023180"/>
    </source>
</evidence>
<evidence type="ECO:0000259" key="4">
    <source>
        <dbReference type="SMART" id="SM00892"/>
    </source>
</evidence>
<sequence length="770" mass="87981">MTLGRNIPGISTISCVERGVGGLHDARPRHLYLPAHLPQQPPTGEYLTLASTRLRLTPTDGLFDILVSMDGFRADYLLRGKTPTIQALGNMGVRAPYVKPSYPTITFPNHYTIATGMYPPSHGIIANKFYDPVFRAEFRLGNPESFKKRWWGGEPIWRTAERQGKRAATYYWPGSEVDGNQPTFWFKYNESIPFEHRVDQVLAWLDLPAETRPSFMTLYMHEPDNMGHIYGPDAPMLNTMLTRVDNMVKRLLDGLKVRNLFSCVNLLVVSDHGMVEAGEQRVLRLDSYIPNIVNRTRFWDGVFGRMTPNDGSQKTKEEMMRALSCKRPEMRVYEKTSLPIRWHVGRQRRIEDIVLDMDAGFSVGGDNTYKADAGDHGYDNYFSSMNAMFVAHGPDIRQNIEVEAFQNIELYNLMCHLLGVTPAPNNGTWGSLHRLLAHPPPAPYSAAMEFPPPIAKVPASGVLSYGYYEPQVLCEGDLHDDDEWLEMLQEAQEESNEVIIKHLPWGLPQMGKTGDFTYMLLQPDFVSAYSSLVKMPLWTSFTLETQSRGSRAFSWRSDVRLGVDQRIPCSAYQTLAPLQISPQPLFPPEFTGRDECGQLPYLMSNSAPFTHFLTQRWKQLIDFVKKWKYRYGIINVVTGPVFDYDADTFVDDLHIISQGGDLVVPTHMFLVVTRCMVWVDNLAKCPHNYLDSLAFVYPQTLTVSNCLNAEQFAREFSATVQDVEKITGIKFYPHLYYEHQVRLRLRVHSNIWGRESWLNRIRSDVFGLTK</sequence>
<comment type="caution">
    <text evidence="5">The sequence shown here is derived from an EMBL/GenBank/DDBJ whole genome shotgun (WGS) entry which is preliminary data.</text>
</comment>
<feature type="domain" description="ENPP1-3/EXOG-like endonuclease/phosphodiesterase" evidence="3">
    <location>
        <begin position="522"/>
        <end position="738"/>
    </location>
</feature>
<dbReference type="GO" id="GO:0046872">
    <property type="term" value="F:metal ion binding"/>
    <property type="evidence" value="ECO:0007669"/>
    <property type="project" value="InterPro"/>
</dbReference>
<evidence type="ECO:0000313" key="6">
    <source>
        <dbReference type="Proteomes" id="UP000747542"/>
    </source>
</evidence>
<dbReference type="Pfam" id="PF01223">
    <property type="entry name" value="Endonuclease_NS"/>
    <property type="match status" value="1"/>
</dbReference>
<dbReference type="InterPro" id="IPR017850">
    <property type="entry name" value="Alkaline_phosphatase_core_sf"/>
</dbReference>
<dbReference type="GO" id="GO:0003676">
    <property type="term" value="F:nucleic acid binding"/>
    <property type="evidence" value="ECO:0007669"/>
    <property type="project" value="InterPro"/>
</dbReference>
<dbReference type="Gene3D" id="3.40.720.10">
    <property type="entry name" value="Alkaline Phosphatase, subunit A"/>
    <property type="match status" value="1"/>
</dbReference>
<name>A0A8J5K622_HOMAM</name>
<dbReference type="PANTHER" id="PTHR10151:SF114">
    <property type="entry name" value="ECTONUCLEOTIDE PYROPHOSPHATASE_PHOSPHODIESTERASE C27A7.3"/>
    <property type="match status" value="1"/>
</dbReference>
<keyword evidence="2" id="KW-0325">Glycoprotein</keyword>
<organism evidence="5 6">
    <name type="scientific">Homarus americanus</name>
    <name type="common">American lobster</name>
    <dbReference type="NCBI Taxonomy" id="6706"/>
    <lineage>
        <taxon>Eukaryota</taxon>
        <taxon>Metazoa</taxon>
        <taxon>Ecdysozoa</taxon>
        <taxon>Arthropoda</taxon>
        <taxon>Crustacea</taxon>
        <taxon>Multicrustacea</taxon>
        <taxon>Malacostraca</taxon>
        <taxon>Eumalacostraca</taxon>
        <taxon>Eucarida</taxon>
        <taxon>Decapoda</taxon>
        <taxon>Pleocyemata</taxon>
        <taxon>Astacidea</taxon>
        <taxon>Nephropoidea</taxon>
        <taxon>Nephropidae</taxon>
        <taxon>Homarus</taxon>
    </lineage>
</organism>
<dbReference type="InterPro" id="IPR002591">
    <property type="entry name" value="Phosphodiest/P_Trfase"/>
</dbReference>
<evidence type="ECO:0000259" key="3">
    <source>
        <dbReference type="SMART" id="SM00477"/>
    </source>
</evidence>
<feature type="domain" description="DNA/RNA non-specific endonuclease/pyrophosphatase/phosphodiesterase" evidence="4">
    <location>
        <begin position="521"/>
        <end position="738"/>
    </location>
</feature>
<dbReference type="GO" id="GO:0031674">
    <property type="term" value="C:I band"/>
    <property type="evidence" value="ECO:0007669"/>
    <property type="project" value="TreeGrafter"/>
</dbReference>
<evidence type="ECO:0000313" key="5">
    <source>
        <dbReference type="EMBL" id="KAG7167278.1"/>
    </source>
</evidence>
<dbReference type="Pfam" id="PF01663">
    <property type="entry name" value="Phosphodiest"/>
    <property type="match status" value="1"/>
</dbReference>
<dbReference type="GO" id="GO:0055120">
    <property type="term" value="C:striated muscle dense body"/>
    <property type="evidence" value="ECO:0007669"/>
    <property type="project" value="TreeGrafter"/>
</dbReference>
<dbReference type="InterPro" id="IPR001604">
    <property type="entry name" value="Endo_G_ENPP1-like_dom"/>
</dbReference>
<evidence type="ECO:0000256" key="1">
    <source>
        <dbReference type="ARBA" id="ARBA00022801"/>
    </source>
</evidence>
<dbReference type="SUPFAM" id="SSF54060">
    <property type="entry name" value="His-Me finger endonucleases"/>
    <property type="match status" value="1"/>
</dbReference>
<keyword evidence="1" id="KW-0378">Hydrolase</keyword>
<proteinExistence type="predicted"/>